<dbReference type="OrthoDB" id="3711884at2"/>
<organism evidence="1 2">
    <name type="scientific">Enemella evansiae</name>
    <dbReference type="NCBI Taxonomy" id="2016499"/>
    <lineage>
        <taxon>Bacteria</taxon>
        <taxon>Bacillati</taxon>
        <taxon>Actinomycetota</taxon>
        <taxon>Actinomycetes</taxon>
        <taxon>Propionibacteriales</taxon>
        <taxon>Propionibacteriaceae</taxon>
        <taxon>Enemella</taxon>
    </lineage>
</organism>
<dbReference type="Proteomes" id="UP000215896">
    <property type="component" value="Unassembled WGS sequence"/>
</dbReference>
<sequence length="314" mass="33726">MRKRSITVGALLAVLVIPLLLAGCAARPSGSLLQSKSSTQVVRQIADAADSKQVLSAKLSSFEASVQVIRDNQAETWTLREGATDPVRSAIAPLDPAARPMRVKDVDLSGPANALAASDISTGCSERGVRLEVDLQLGRPLTHLICLDNSRHIWLGADLRPISDVDLRSADGITTALGELKAITGGGPIGNLALIYDENTRLELEQPGPCGNLVDCPATVVSRAALFGAQPPFAARVGPARLNYAVPIDPATLDPAQLHGSIKQVMNDRKYNWWRQFTVTVYQVRENSPMMEFKVGDEVFYTDLAGRPLPNARS</sequence>
<name>A0A255GFN4_9ACTN</name>
<reference evidence="1 2" key="1">
    <citation type="submission" date="2017-07" db="EMBL/GenBank/DDBJ databases">
        <title>Draft whole genome sequences of clinical Proprionibacteriaceae strains.</title>
        <authorList>
            <person name="Bernier A.-M."/>
            <person name="Bernard K."/>
            <person name="Domingo M.-C."/>
        </authorList>
    </citation>
    <scope>NUCLEOTIDE SEQUENCE [LARGE SCALE GENOMIC DNA]</scope>
    <source>
        <strain evidence="1 2">NML 030167</strain>
    </source>
</reference>
<accession>A0A4R6LXZ5</accession>
<dbReference type="PROSITE" id="PS51257">
    <property type="entry name" value="PROKAR_LIPOPROTEIN"/>
    <property type="match status" value="1"/>
</dbReference>
<comment type="caution">
    <text evidence="1">The sequence shown here is derived from an EMBL/GenBank/DDBJ whole genome shotgun (WGS) entry which is preliminary data.</text>
</comment>
<gene>
    <name evidence="1" type="ORF">CGZ94_08720</name>
</gene>
<evidence type="ECO:0000313" key="1">
    <source>
        <dbReference type="EMBL" id="OYO14645.1"/>
    </source>
</evidence>
<dbReference type="RefSeq" id="WP_094360935.1">
    <property type="nucleotide sequence ID" value="NZ_NMVK01000037.1"/>
</dbReference>
<keyword evidence="2" id="KW-1185">Reference proteome</keyword>
<dbReference type="EMBL" id="NMVO01000012">
    <property type="protein sequence ID" value="OYO14645.1"/>
    <property type="molecule type" value="Genomic_DNA"/>
</dbReference>
<evidence type="ECO:0000313" key="2">
    <source>
        <dbReference type="Proteomes" id="UP000215896"/>
    </source>
</evidence>
<accession>A0A255GFN4</accession>
<dbReference type="AlphaFoldDB" id="A0A255GFN4"/>
<proteinExistence type="predicted"/>
<protein>
    <submittedName>
        <fullName evidence="1">Uncharacterized protein</fullName>
    </submittedName>
</protein>